<dbReference type="EMBL" id="JABBHF010000005">
    <property type="protein sequence ID" value="NMH87991.1"/>
    <property type="molecule type" value="Genomic_DNA"/>
</dbReference>
<keyword evidence="2" id="KW-0472">Membrane</keyword>
<comment type="caution">
    <text evidence="4">The sequence shown here is derived from an EMBL/GenBank/DDBJ whole genome shotgun (WGS) entry which is preliminary data.</text>
</comment>
<feature type="compositionally biased region" description="Basic and acidic residues" evidence="1">
    <location>
        <begin position="367"/>
        <end position="381"/>
    </location>
</feature>
<evidence type="ECO:0000256" key="1">
    <source>
        <dbReference type="SAM" id="MobiDB-lite"/>
    </source>
</evidence>
<feature type="signal peptide" evidence="3">
    <location>
        <begin position="1"/>
        <end position="22"/>
    </location>
</feature>
<protein>
    <submittedName>
        <fullName evidence="4">Uncharacterized protein</fullName>
    </submittedName>
</protein>
<dbReference type="Proteomes" id="UP000746690">
    <property type="component" value="Unassembled WGS sequence"/>
</dbReference>
<feature type="region of interest" description="Disordered" evidence="1">
    <location>
        <begin position="367"/>
        <end position="395"/>
    </location>
</feature>
<gene>
    <name evidence="4" type="ORF">HHX25_10765</name>
</gene>
<evidence type="ECO:0000313" key="5">
    <source>
        <dbReference type="Proteomes" id="UP000746690"/>
    </source>
</evidence>
<proteinExistence type="predicted"/>
<organism evidence="4 5">
    <name type="scientific">Flavivirga algicola</name>
    <dbReference type="NCBI Taxonomy" id="2729136"/>
    <lineage>
        <taxon>Bacteria</taxon>
        <taxon>Pseudomonadati</taxon>
        <taxon>Bacteroidota</taxon>
        <taxon>Flavobacteriia</taxon>
        <taxon>Flavobacteriales</taxon>
        <taxon>Flavobacteriaceae</taxon>
        <taxon>Flavivirga</taxon>
    </lineage>
</organism>
<evidence type="ECO:0000313" key="4">
    <source>
        <dbReference type="EMBL" id="NMH87991.1"/>
    </source>
</evidence>
<reference evidence="4 5" key="1">
    <citation type="submission" date="2020-04" db="EMBL/GenBank/DDBJ databases">
        <title>A Flavivirga sp. nov.</title>
        <authorList>
            <person name="Sun X."/>
        </authorList>
    </citation>
    <scope>NUCLEOTIDE SEQUENCE [LARGE SCALE GENOMIC DNA]</scope>
    <source>
        <strain evidence="4 5">Y03</strain>
    </source>
</reference>
<feature type="chain" id="PRO_5047190201" evidence="3">
    <location>
        <begin position="23"/>
        <end position="395"/>
    </location>
</feature>
<keyword evidence="2" id="KW-1133">Transmembrane helix</keyword>
<keyword evidence="5" id="KW-1185">Reference proteome</keyword>
<sequence>MRTLYLSITLIILCFSSIYSQSKTQSVFVMVDLSKNVQKDNSPITLSQRQDAIAFTKSIITASYASNKFPNWKKTGVFTSPEIEAIIKGKGKPLIGVDDFLMVMPFGEISSTNKFQINLVGNYPSDFNKYYKFPFSYNDNDTWGDYAEAKVCNIAYNNQILEYYIIRIQGMADDPNSRLLDKEDLSMVDEYETGSVGEVVARFKHTTASRFTVTVKKIDISKIDIFKNGKKVTITPTNTDKKSLRIISPKGTRKTPFTMASSNIRVSWTCIGCDSLPKYTLRAHNLKTKKTKNYSVKNKTFQSLKLEPATYKINVSTKGANSKAQYITVKGESGDSGGFGVILLLLLLGVGGYFAYKYLIAGRKENTNKERSDWAEREEKSPPSNTDTTSQDEDW</sequence>
<keyword evidence="3" id="KW-0732">Signal</keyword>
<keyword evidence="2" id="KW-0812">Transmembrane</keyword>
<accession>A0ABX1RWP6</accession>
<feature type="transmembrane region" description="Helical" evidence="2">
    <location>
        <begin position="337"/>
        <end position="356"/>
    </location>
</feature>
<evidence type="ECO:0000256" key="3">
    <source>
        <dbReference type="SAM" id="SignalP"/>
    </source>
</evidence>
<evidence type="ECO:0000256" key="2">
    <source>
        <dbReference type="SAM" id="Phobius"/>
    </source>
</evidence>
<dbReference type="RefSeq" id="WP_169673019.1">
    <property type="nucleotide sequence ID" value="NZ_JABBHF010000005.1"/>
</dbReference>
<name>A0ABX1RWP6_9FLAO</name>